<proteinExistence type="predicted"/>
<feature type="region of interest" description="Disordered" evidence="1">
    <location>
        <begin position="1"/>
        <end position="24"/>
    </location>
</feature>
<dbReference type="Proteomes" id="UP000308365">
    <property type="component" value="Unassembled WGS sequence"/>
</dbReference>
<organism evidence="2 3">
    <name type="scientific">Monodon monoceros</name>
    <name type="common">Narwhal</name>
    <name type="synonym">Ceratodon monodon</name>
    <dbReference type="NCBI Taxonomy" id="40151"/>
    <lineage>
        <taxon>Eukaryota</taxon>
        <taxon>Metazoa</taxon>
        <taxon>Chordata</taxon>
        <taxon>Craniata</taxon>
        <taxon>Vertebrata</taxon>
        <taxon>Euteleostomi</taxon>
        <taxon>Mammalia</taxon>
        <taxon>Eutheria</taxon>
        <taxon>Laurasiatheria</taxon>
        <taxon>Artiodactyla</taxon>
        <taxon>Whippomorpha</taxon>
        <taxon>Cetacea</taxon>
        <taxon>Odontoceti</taxon>
        <taxon>Monodontidae</taxon>
        <taxon>Monodon</taxon>
    </lineage>
</organism>
<accession>A0A4U1EHQ8</accession>
<name>A0A4U1EHQ8_MONMO</name>
<evidence type="ECO:0000256" key="1">
    <source>
        <dbReference type="SAM" id="MobiDB-lite"/>
    </source>
</evidence>
<gene>
    <name evidence="2" type="ORF">EI555_003271</name>
</gene>
<evidence type="ECO:0000313" key="2">
    <source>
        <dbReference type="EMBL" id="TKC35678.1"/>
    </source>
</evidence>
<dbReference type="EMBL" id="RWIC01001462">
    <property type="protein sequence ID" value="TKC35678.1"/>
    <property type="molecule type" value="Genomic_DNA"/>
</dbReference>
<feature type="compositionally biased region" description="Basic and acidic residues" evidence="1">
    <location>
        <begin position="9"/>
        <end position="24"/>
    </location>
</feature>
<evidence type="ECO:0000313" key="3">
    <source>
        <dbReference type="Proteomes" id="UP000308365"/>
    </source>
</evidence>
<protein>
    <submittedName>
        <fullName evidence="2">Uncharacterized protein</fullName>
    </submittedName>
</protein>
<sequence length="24" mass="2571">MGLAPRAGDSPREAARERGMEVLT</sequence>
<reference evidence="3" key="1">
    <citation type="journal article" date="2019" name="IScience">
        <title>Narwhal Genome Reveals Long-Term Low Genetic Diversity despite Current Large Abundance Size.</title>
        <authorList>
            <person name="Westbury M.V."/>
            <person name="Petersen B."/>
            <person name="Garde E."/>
            <person name="Heide-Jorgensen M.P."/>
            <person name="Lorenzen E.D."/>
        </authorList>
    </citation>
    <scope>NUCLEOTIDE SEQUENCE [LARGE SCALE GENOMIC DNA]</scope>
</reference>
<dbReference type="AlphaFoldDB" id="A0A4U1EHQ8"/>
<comment type="caution">
    <text evidence="2">The sequence shown here is derived from an EMBL/GenBank/DDBJ whole genome shotgun (WGS) entry which is preliminary data.</text>
</comment>